<organism evidence="2">
    <name type="scientific">uncultured bacterium</name>
    <name type="common">gcode 4</name>
    <dbReference type="NCBI Taxonomy" id="1234023"/>
    <lineage>
        <taxon>Bacteria</taxon>
        <taxon>environmental samples</taxon>
    </lineage>
</organism>
<keyword evidence="1" id="KW-0812">Transmembrane</keyword>
<gene>
    <name evidence="2" type="ORF">ACD_49C00084G0005</name>
</gene>
<evidence type="ECO:0000313" key="2">
    <source>
        <dbReference type="EMBL" id="EKD65810.1"/>
    </source>
</evidence>
<accession>K2ACT9</accession>
<feature type="transmembrane region" description="Helical" evidence="1">
    <location>
        <begin position="122"/>
        <end position="141"/>
    </location>
</feature>
<protein>
    <submittedName>
        <fullName evidence="2">Uncharacterized protein</fullName>
    </submittedName>
</protein>
<name>K2ACT9_9BACT</name>
<dbReference type="AlphaFoldDB" id="K2ACT9"/>
<proteinExistence type="predicted"/>
<reference evidence="2" key="1">
    <citation type="journal article" date="2012" name="Science">
        <title>Fermentation, hydrogen, and sulfur metabolism in multiple uncultivated bacterial phyla.</title>
        <authorList>
            <person name="Wrighton K.C."/>
            <person name="Thomas B.C."/>
            <person name="Sharon I."/>
            <person name="Miller C.S."/>
            <person name="Castelle C.J."/>
            <person name="VerBerkmoes N.C."/>
            <person name="Wilkins M.J."/>
            <person name="Hettich R.L."/>
            <person name="Lipton M.S."/>
            <person name="Williams K.H."/>
            <person name="Long P.E."/>
            <person name="Banfield J.F."/>
        </authorList>
    </citation>
    <scope>NUCLEOTIDE SEQUENCE [LARGE SCALE GENOMIC DNA]</scope>
</reference>
<sequence length="193" mass="23442">MKSKISQILEKIDSLKRDLYGEYERLARQYDFFVKNKKVVFADKVKIFHKSKKVNLFKYIFTADVKNILTAPFIYVMIVPWIILDLFLTIYQFTALPLYGIPRVERKDYFIYDRRFLKYLNLLQKINCLYCAYINGLFAYAREIWGRTEQYWCPIKHALNNESEHKYFKDFADFGDSEWFKEVFNKNVCFKKN</sequence>
<keyword evidence="1" id="KW-0472">Membrane</keyword>
<dbReference type="EMBL" id="AMFJ01021670">
    <property type="protein sequence ID" value="EKD65810.1"/>
    <property type="molecule type" value="Genomic_DNA"/>
</dbReference>
<evidence type="ECO:0000256" key="1">
    <source>
        <dbReference type="SAM" id="Phobius"/>
    </source>
</evidence>
<comment type="caution">
    <text evidence="2">The sequence shown here is derived from an EMBL/GenBank/DDBJ whole genome shotgun (WGS) entry which is preliminary data.</text>
</comment>
<keyword evidence="1" id="KW-1133">Transmembrane helix</keyword>